<keyword evidence="6" id="KW-1185">Reference proteome</keyword>
<evidence type="ECO:0000313" key="6">
    <source>
        <dbReference type="Proteomes" id="UP000004947"/>
    </source>
</evidence>
<name>A6DQC3_9BACT</name>
<keyword evidence="2" id="KW-0805">Transcription regulation</keyword>
<dbReference type="GO" id="GO:0045892">
    <property type="term" value="P:negative regulation of DNA-templated transcription"/>
    <property type="evidence" value="ECO:0007669"/>
    <property type="project" value="InterPro"/>
</dbReference>
<dbReference type="Gene3D" id="1.10.10.10">
    <property type="entry name" value="Winged helix-like DNA-binding domain superfamily/Winged helix DNA-binding domain"/>
    <property type="match status" value="1"/>
</dbReference>
<dbReference type="SUPFAM" id="SSF46785">
    <property type="entry name" value="Winged helix' DNA-binding domain"/>
    <property type="match status" value="1"/>
</dbReference>
<dbReference type="Gene3D" id="1.10.4040.10">
    <property type="entry name" value="Penicillinase repressor domain"/>
    <property type="match status" value="1"/>
</dbReference>
<sequence length="122" mass="13755">MSISNSETVVMQVIWSSNCELSSKEIVLLLSDKVDWSPKTIRTLLGRLVKKDFLGVVKKASSYSYFAKVSEDEFLADLSHGILDKFFGGALKPMLVHFADSKRISKTEADLLRKILDEDDRI</sequence>
<dbReference type="Pfam" id="PF03965">
    <property type="entry name" value="Penicillinase_R"/>
    <property type="match status" value="1"/>
</dbReference>
<organism evidence="5 6">
    <name type="scientific">Lentisphaera araneosa HTCC2155</name>
    <dbReference type="NCBI Taxonomy" id="313628"/>
    <lineage>
        <taxon>Bacteria</taxon>
        <taxon>Pseudomonadati</taxon>
        <taxon>Lentisphaerota</taxon>
        <taxon>Lentisphaeria</taxon>
        <taxon>Lentisphaerales</taxon>
        <taxon>Lentisphaeraceae</taxon>
        <taxon>Lentisphaera</taxon>
    </lineage>
</organism>
<evidence type="ECO:0000256" key="2">
    <source>
        <dbReference type="ARBA" id="ARBA00023015"/>
    </source>
</evidence>
<keyword evidence="3" id="KW-0238">DNA-binding</keyword>
<evidence type="ECO:0000256" key="1">
    <source>
        <dbReference type="ARBA" id="ARBA00011046"/>
    </source>
</evidence>
<dbReference type="InterPro" id="IPR036388">
    <property type="entry name" value="WH-like_DNA-bd_sf"/>
</dbReference>
<keyword evidence="4" id="KW-0804">Transcription</keyword>
<gene>
    <name evidence="5" type="ORF">LNTAR_16543</name>
</gene>
<comment type="caution">
    <text evidence="5">The sequence shown here is derived from an EMBL/GenBank/DDBJ whole genome shotgun (WGS) entry which is preliminary data.</text>
</comment>
<dbReference type="RefSeq" id="WP_007280052.1">
    <property type="nucleotide sequence ID" value="NZ_ABCK01000019.1"/>
</dbReference>
<dbReference type="STRING" id="313628.LNTAR_16543"/>
<dbReference type="PIRSF" id="PIRSF019455">
    <property type="entry name" value="CopR_AtkY"/>
    <property type="match status" value="1"/>
</dbReference>
<dbReference type="eggNOG" id="COG3682">
    <property type="taxonomic scope" value="Bacteria"/>
</dbReference>
<dbReference type="AlphaFoldDB" id="A6DQC3"/>
<evidence type="ECO:0000256" key="3">
    <source>
        <dbReference type="ARBA" id="ARBA00023125"/>
    </source>
</evidence>
<evidence type="ECO:0000256" key="4">
    <source>
        <dbReference type="ARBA" id="ARBA00023163"/>
    </source>
</evidence>
<protein>
    <submittedName>
        <fullName evidence="5">Penicillinase repressor</fullName>
    </submittedName>
</protein>
<dbReference type="GO" id="GO:0003677">
    <property type="term" value="F:DNA binding"/>
    <property type="evidence" value="ECO:0007669"/>
    <property type="project" value="UniProtKB-KW"/>
</dbReference>
<reference evidence="5 6" key="1">
    <citation type="journal article" date="2010" name="J. Bacteriol.">
        <title>Genome sequence of Lentisphaera araneosa HTCC2155T, the type species of the order Lentisphaerales in the phylum Lentisphaerae.</title>
        <authorList>
            <person name="Thrash J.C."/>
            <person name="Cho J.C."/>
            <person name="Vergin K.L."/>
            <person name="Morris R.M."/>
            <person name="Giovannoni S.J."/>
        </authorList>
    </citation>
    <scope>NUCLEOTIDE SEQUENCE [LARGE SCALE GENOMIC DNA]</scope>
    <source>
        <strain evidence="5 6">HTCC2155</strain>
    </source>
</reference>
<proteinExistence type="inferred from homology"/>
<dbReference type="Proteomes" id="UP000004947">
    <property type="component" value="Unassembled WGS sequence"/>
</dbReference>
<accession>A6DQC3</accession>
<dbReference type="InterPro" id="IPR005650">
    <property type="entry name" value="BlaI_family"/>
</dbReference>
<dbReference type="InterPro" id="IPR036390">
    <property type="entry name" value="WH_DNA-bd_sf"/>
</dbReference>
<evidence type="ECO:0000313" key="5">
    <source>
        <dbReference type="EMBL" id="EDM26174.1"/>
    </source>
</evidence>
<dbReference type="OrthoDB" id="1849040at2"/>
<dbReference type="EMBL" id="ABCK01000019">
    <property type="protein sequence ID" value="EDM26174.1"/>
    <property type="molecule type" value="Genomic_DNA"/>
</dbReference>
<comment type="similarity">
    <text evidence="1">Belongs to the BlaI transcriptional regulatory family.</text>
</comment>